<dbReference type="STRING" id="1423782.FD32_GL001447"/>
<dbReference type="PANTHER" id="PTHR37820:SF1">
    <property type="entry name" value="CELL DIVISION PROTEIN FTSQ"/>
    <property type="match status" value="1"/>
</dbReference>
<dbReference type="HAMAP" id="MF_00912">
    <property type="entry name" value="DivIB"/>
    <property type="match status" value="1"/>
</dbReference>
<evidence type="ECO:0000256" key="8">
    <source>
        <dbReference type="HAMAP-Rule" id="MF_00912"/>
    </source>
</evidence>
<evidence type="ECO:0000313" key="10">
    <source>
        <dbReference type="EMBL" id="KRM24677.1"/>
    </source>
</evidence>
<dbReference type="InterPro" id="IPR034746">
    <property type="entry name" value="POTRA"/>
</dbReference>
<dbReference type="GO" id="GO:0043093">
    <property type="term" value="P:FtsZ-dependent cytokinesis"/>
    <property type="evidence" value="ECO:0007669"/>
    <property type="project" value="UniProtKB-UniRule"/>
</dbReference>
<evidence type="ECO:0000256" key="7">
    <source>
        <dbReference type="ARBA" id="ARBA00023306"/>
    </source>
</evidence>
<sequence length="289" mass="32215">MTTKSSKEEVGLDKSHFIPEHQQYAQRLTALEKRRAQADHPHKGGERIGHKAHKIKWYRYFTSGERVAKLVCLFGGGLLLALYVISPLSKIKQIQVVGNNELSAGQVEKATQIHPGRYIWGVYADRNALSQSAHKNNPQVKSIRVRVTGPQAVKITVQENPVVGLVEIKQRDYDVLANGQLQVAKSDKSKITYQGFGKNRTVLRKTAVQIGKVKPVIRNGISAIAYRPTKISPRRLVIYMRDGNTVYADYKTVGKKLAYYPGIAATMKDPGVVDLQVGAYSYSYGSHDK</sequence>
<dbReference type="InterPro" id="IPR013685">
    <property type="entry name" value="POTRA_FtsQ_type"/>
</dbReference>
<keyword evidence="3 8" id="KW-0132">Cell division</keyword>
<evidence type="ECO:0000256" key="6">
    <source>
        <dbReference type="ARBA" id="ARBA00023136"/>
    </source>
</evidence>
<keyword evidence="6 8" id="KW-0472">Membrane</keyword>
<dbReference type="GO" id="GO:0032153">
    <property type="term" value="C:cell division site"/>
    <property type="evidence" value="ECO:0007669"/>
    <property type="project" value="UniProtKB-UniRule"/>
</dbReference>
<feature type="domain" description="POTRA" evidence="9">
    <location>
        <begin position="89"/>
        <end position="160"/>
    </location>
</feature>
<dbReference type="GO" id="GO:0005886">
    <property type="term" value="C:plasma membrane"/>
    <property type="evidence" value="ECO:0007669"/>
    <property type="project" value="UniProtKB-SubCell"/>
</dbReference>
<protein>
    <recommendedName>
        <fullName evidence="8">Cell division protein DivIB</fullName>
    </recommendedName>
</protein>
<keyword evidence="4 8" id="KW-0812">Transmembrane</keyword>
<dbReference type="Gene3D" id="3.40.50.10960">
    <property type="match status" value="1"/>
</dbReference>
<dbReference type="Pfam" id="PF08478">
    <property type="entry name" value="POTRA_1"/>
    <property type="match status" value="1"/>
</dbReference>
<dbReference type="InterPro" id="IPR026580">
    <property type="entry name" value="DivIB"/>
</dbReference>
<reference evidence="10 11" key="1">
    <citation type="journal article" date="2015" name="Genome Announc.">
        <title>Expanding the biotechnology potential of lactobacilli through comparative genomics of 213 strains and associated genera.</title>
        <authorList>
            <person name="Sun Z."/>
            <person name="Harris H.M."/>
            <person name="McCann A."/>
            <person name="Guo C."/>
            <person name="Argimon S."/>
            <person name="Zhang W."/>
            <person name="Yang X."/>
            <person name="Jeffery I.B."/>
            <person name="Cooney J.C."/>
            <person name="Kagawa T.F."/>
            <person name="Liu W."/>
            <person name="Song Y."/>
            <person name="Salvetti E."/>
            <person name="Wrobel A."/>
            <person name="Rasinkangas P."/>
            <person name="Parkhill J."/>
            <person name="Rea M.C."/>
            <person name="O'Sullivan O."/>
            <person name="Ritari J."/>
            <person name="Douillard F.P."/>
            <person name="Paul Ross R."/>
            <person name="Yang R."/>
            <person name="Briner A.E."/>
            <person name="Felis G.E."/>
            <person name="de Vos W.M."/>
            <person name="Barrangou R."/>
            <person name="Klaenhammer T.R."/>
            <person name="Caufield P.W."/>
            <person name="Cui Y."/>
            <person name="Zhang H."/>
            <person name="O'Toole P.W."/>
        </authorList>
    </citation>
    <scope>NUCLEOTIDE SEQUENCE [LARGE SCALE GENOMIC DNA]</scope>
    <source>
        <strain evidence="10 11">DSM 6035</strain>
    </source>
</reference>
<dbReference type="AlphaFoldDB" id="A0A0R1X467"/>
<evidence type="ECO:0000256" key="4">
    <source>
        <dbReference type="ARBA" id="ARBA00022692"/>
    </source>
</evidence>
<dbReference type="EMBL" id="AZGM01000150">
    <property type="protein sequence ID" value="KRM24677.1"/>
    <property type="molecule type" value="Genomic_DNA"/>
</dbReference>
<dbReference type="InterPro" id="IPR005548">
    <property type="entry name" value="Cell_div_FtsQ/DivIB_C"/>
</dbReference>
<dbReference type="PROSITE" id="PS51779">
    <property type="entry name" value="POTRA"/>
    <property type="match status" value="1"/>
</dbReference>
<dbReference type="Proteomes" id="UP000051412">
    <property type="component" value="Unassembled WGS sequence"/>
</dbReference>
<dbReference type="Pfam" id="PF03799">
    <property type="entry name" value="FtsQ_DivIB_C"/>
    <property type="match status" value="1"/>
</dbReference>
<comment type="function">
    <text evidence="8">Cell division protein that may be involved in stabilizing or promoting the assembly of the division complex.</text>
</comment>
<evidence type="ECO:0000259" key="9">
    <source>
        <dbReference type="PROSITE" id="PS51779"/>
    </source>
</evidence>
<evidence type="ECO:0000256" key="5">
    <source>
        <dbReference type="ARBA" id="ARBA00022989"/>
    </source>
</evidence>
<evidence type="ECO:0000313" key="11">
    <source>
        <dbReference type="Proteomes" id="UP000051412"/>
    </source>
</evidence>
<keyword evidence="11" id="KW-1185">Reference proteome</keyword>
<comment type="subcellular location">
    <subcellularLocation>
        <location evidence="8">Cell membrane</location>
        <topology evidence="8">Single-pass type II membrane protein</topology>
    </subcellularLocation>
    <subcellularLocation>
        <location evidence="1">Membrane</location>
    </subcellularLocation>
    <text evidence="8">Localizes to the division septum.</text>
</comment>
<proteinExistence type="inferred from homology"/>
<dbReference type="OrthoDB" id="1819027at2"/>
<name>A0A0R1X467_9LACO</name>
<accession>A0A0R1X467</accession>
<keyword evidence="5 8" id="KW-1133">Transmembrane helix</keyword>
<dbReference type="InterPro" id="IPR050487">
    <property type="entry name" value="FtsQ_DivIB"/>
</dbReference>
<feature type="transmembrane region" description="Helical" evidence="8">
    <location>
        <begin position="67"/>
        <end position="85"/>
    </location>
</feature>
<keyword evidence="2 8" id="KW-1003">Cell membrane</keyword>
<dbReference type="PATRIC" id="fig|1423782.4.peg.1504"/>
<dbReference type="PANTHER" id="PTHR37820">
    <property type="entry name" value="CELL DIVISION PROTEIN DIVIB"/>
    <property type="match status" value="1"/>
</dbReference>
<organism evidence="10 11">
    <name type="scientific">Limosilactobacillus panis DSM 6035</name>
    <dbReference type="NCBI Taxonomy" id="1423782"/>
    <lineage>
        <taxon>Bacteria</taxon>
        <taxon>Bacillati</taxon>
        <taxon>Bacillota</taxon>
        <taxon>Bacilli</taxon>
        <taxon>Lactobacillales</taxon>
        <taxon>Lactobacillaceae</taxon>
        <taxon>Limosilactobacillus</taxon>
    </lineage>
</organism>
<evidence type="ECO:0000256" key="3">
    <source>
        <dbReference type="ARBA" id="ARBA00022618"/>
    </source>
</evidence>
<comment type="caution">
    <text evidence="10">The sequence shown here is derived from an EMBL/GenBank/DDBJ whole genome shotgun (WGS) entry which is preliminary data.</text>
</comment>
<evidence type="ECO:0000256" key="1">
    <source>
        <dbReference type="ARBA" id="ARBA00004370"/>
    </source>
</evidence>
<comment type="similarity">
    <text evidence="8">Belongs to the FtsQ/DivIB family. DivIB subfamily.</text>
</comment>
<keyword evidence="7 8" id="KW-0131">Cell cycle</keyword>
<gene>
    <name evidence="8" type="primary">divIB</name>
    <name evidence="10" type="ORF">FD32_GL001447</name>
</gene>
<evidence type="ECO:0000256" key="2">
    <source>
        <dbReference type="ARBA" id="ARBA00022475"/>
    </source>
</evidence>